<dbReference type="PANTHER" id="PTHR43057:SF1">
    <property type="entry name" value="ARSENICAL-RESISTANCE PROTEIN 3"/>
    <property type="match status" value="1"/>
</dbReference>
<feature type="transmembrane region" description="Helical" evidence="8">
    <location>
        <begin position="239"/>
        <end position="257"/>
    </location>
</feature>
<accession>D1BUJ4</accession>
<dbReference type="GO" id="GO:0005886">
    <property type="term" value="C:plasma membrane"/>
    <property type="evidence" value="ECO:0007669"/>
    <property type="project" value="UniProtKB-SubCell"/>
</dbReference>
<evidence type="ECO:0000256" key="6">
    <source>
        <dbReference type="ARBA" id="ARBA00022989"/>
    </source>
</evidence>
<reference evidence="10" key="1">
    <citation type="submission" date="2009-11" db="EMBL/GenBank/DDBJ databases">
        <title>The complete chromosome of Xylanimonas cellulosilytica DSM 15894.</title>
        <authorList>
            <consortium name="US DOE Joint Genome Institute (JGI-PGF)"/>
            <person name="Lucas S."/>
            <person name="Copeland A."/>
            <person name="Lapidus A."/>
            <person name="Glavina del Rio T."/>
            <person name="Dalin E."/>
            <person name="Tice H."/>
            <person name="Bruce D."/>
            <person name="Goodwin L."/>
            <person name="Pitluck S."/>
            <person name="Kyrpides N."/>
            <person name="Mavromatis K."/>
            <person name="Ivanova N."/>
            <person name="Mikhailova N."/>
            <person name="Foster B."/>
            <person name="Clum A."/>
            <person name="Brettin T."/>
            <person name="Detter J.C."/>
            <person name="Han C."/>
            <person name="Larimer F."/>
            <person name="Land M."/>
            <person name="Hauser L."/>
            <person name="Markowitz V."/>
            <person name="Cheng J.F."/>
            <person name="Hugenholtz P."/>
            <person name="Woyke T."/>
            <person name="Wu D."/>
            <person name="Gehrich-Schroeter G."/>
            <person name="Schneider S."/>
            <person name="Pukall S.R."/>
            <person name="Klenk H.P."/>
            <person name="Eisen J.A."/>
        </authorList>
    </citation>
    <scope>NUCLEOTIDE SEQUENCE [LARGE SCALE GENOMIC DNA]</scope>
    <source>
        <strain evidence="10">DSM 15894 / CECT 5975 / LMG 20990 / XIL07</strain>
    </source>
</reference>
<feature type="transmembrane region" description="Helical" evidence="8">
    <location>
        <begin position="45"/>
        <end position="64"/>
    </location>
</feature>
<keyword evidence="7 8" id="KW-0472">Membrane</keyword>
<comment type="subcellular location">
    <subcellularLocation>
        <location evidence="1">Cell membrane</location>
        <topology evidence="1">Multi-pass membrane protein</topology>
    </subcellularLocation>
</comment>
<evidence type="ECO:0000256" key="4">
    <source>
        <dbReference type="ARBA" id="ARBA00022475"/>
    </source>
</evidence>
<dbReference type="InterPro" id="IPR038770">
    <property type="entry name" value="Na+/solute_symporter_sf"/>
</dbReference>
<evidence type="ECO:0000313" key="10">
    <source>
        <dbReference type="Proteomes" id="UP000002255"/>
    </source>
</evidence>
<organism evidence="9 10">
    <name type="scientific">Xylanimonas cellulosilytica (strain DSM 15894 / JCM 12276 / CECT 5975 / KCTC 9989 / LMG 20990 / NBRC 107835 / XIL07)</name>
    <dbReference type="NCBI Taxonomy" id="446471"/>
    <lineage>
        <taxon>Bacteria</taxon>
        <taxon>Bacillati</taxon>
        <taxon>Actinomycetota</taxon>
        <taxon>Actinomycetes</taxon>
        <taxon>Micrococcales</taxon>
        <taxon>Promicromonosporaceae</taxon>
        <taxon>Xylanimonas</taxon>
    </lineage>
</organism>
<comment type="similarity">
    <text evidence="2">Belongs to the arsenical resistance-3 (ACR3) (TC 2.A.59) family.</text>
</comment>
<feature type="transmembrane region" description="Helical" evidence="8">
    <location>
        <begin position="204"/>
        <end position="227"/>
    </location>
</feature>
<dbReference type="OrthoDB" id="3254016at2"/>
<reference evidence="9 10" key="2">
    <citation type="journal article" date="2010" name="Stand. Genomic Sci.">
        <title>Complete genome sequence of Xylanimonas cellulosilytica type strain (XIL07).</title>
        <authorList>
            <person name="Foster B."/>
            <person name="Pukall R."/>
            <person name="Abt B."/>
            <person name="Nolan M."/>
            <person name="Glavina Del Rio T."/>
            <person name="Chen F."/>
            <person name="Lucas S."/>
            <person name="Tice H."/>
            <person name="Pitluck S."/>
            <person name="Cheng J.-F."/>
            <person name="Chertkov O."/>
            <person name="Brettin T."/>
            <person name="Han C."/>
            <person name="Detter J.C."/>
            <person name="Bruce D."/>
            <person name="Goodwin L."/>
            <person name="Ivanova N."/>
            <person name="Mavromatis K."/>
            <person name="Pati A."/>
            <person name="Mikhailova N."/>
            <person name="Chen A."/>
            <person name="Palaniappan K."/>
            <person name="Land M."/>
            <person name="Hauser L."/>
            <person name="Chang Y.-J."/>
            <person name="Jeffries C.D."/>
            <person name="Chain P."/>
            <person name="Rohde M."/>
            <person name="Goeker M."/>
            <person name="Bristow J."/>
            <person name="Eisen J.A."/>
            <person name="Markowitz V."/>
            <person name="Hugenholtz P."/>
            <person name="Kyrpides N.C."/>
            <person name="Klenk H.-P."/>
            <person name="Lapidus A."/>
        </authorList>
    </citation>
    <scope>NUCLEOTIDE SEQUENCE [LARGE SCALE GENOMIC DNA]</scope>
    <source>
        <strain evidence="10">DSM 15894 / CECT 5975 / LMG 20990 / XIL07</strain>
    </source>
</reference>
<keyword evidence="3" id="KW-0813">Transport</keyword>
<dbReference type="EMBL" id="CP001821">
    <property type="protein sequence ID" value="ACZ29235.1"/>
    <property type="molecule type" value="Genomic_DNA"/>
</dbReference>
<dbReference type="eggNOG" id="COG0798">
    <property type="taxonomic scope" value="Bacteria"/>
</dbReference>
<dbReference type="RefSeq" id="WP_012876980.1">
    <property type="nucleotide sequence ID" value="NC_013530.1"/>
</dbReference>
<gene>
    <name evidence="9" type="ordered locus">Xcel_0196</name>
</gene>
<keyword evidence="6 8" id="KW-1133">Transmembrane helix</keyword>
<evidence type="ECO:0000256" key="1">
    <source>
        <dbReference type="ARBA" id="ARBA00004651"/>
    </source>
</evidence>
<dbReference type="PANTHER" id="PTHR43057">
    <property type="entry name" value="ARSENITE EFFLUX TRANSPORTER"/>
    <property type="match status" value="1"/>
</dbReference>
<feature type="transmembrane region" description="Helical" evidence="8">
    <location>
        <begin position="104"/>
        <end position="127"/>
    </location>
</feature>
<dbReference type="GO" id="GO:0015104">
    <property type="term" value="F:antimonite transmembrane transporter activity"/>
    <property type="evidence" value="ECO:0007669"/>
    <property type="project" value="TreeGrafter"/>
</dbReference>
<dbReference type="HOGENOM" id="CLU_022869_1_1_11"/>
<dbReference type="GO" id="GO:0015105">
    <property type="term" value="F:arsenite transmembrane transporter activity"/>
    <property type="evidence" value="ECO:0007669"/>
    <property type="project" value="TreeGrafter"/>
</dbReference>
<keyword evidence="5 8" id="KW-0812">Transmembrane</keyword>
<evidence type="ECO:0000256" key="2">
    <source>
        <dbReference type="ARBA" id="ARBA00010110"/>
    </source>
</evidence>
<dbReference type="KEGG" id="xce:Xcel_0196"/>
<keyword evidence="10" id="KW-1185">Reference proteome</keyword>
<name>D1BUJ4_XYLCX</name>
<dbReference type="STRING" id="446471.Xcel_0196"/>
<evidence type="ECO:0000256" key="8">
    <source>
        <dbReference type="SAM" id="Phobius"/>
    </source>
</evidence>
<protein>
    <submittedName>
        <fullName evidence="9">Bile acid:sodium symporter</fullName>
    </submittedName>
</protein>
<feature type="transmembrane region" description="Helical" evidence="8">
    <location>
        <begin position="20"/>
        <end position="39"/>
    </location>
</feature>
<proteinExistence type="inferred from homology"/>
<feature type="transmembrane region" description="Helical" evidence="8">
    <location>
        <begin position="76"/>
        <end position="98"/>
    </location>
</feature>
<dbReference type="AlphaFoldDB" id="D1BUJ4"/>
<dbReference type="GO" id="GO:0015297">
    <property type="term" value="F:antiporter activity"/>
    <property type="evidence" value="ECO:0007669"/>
    <property type="project" value="InterPro"/>
</dbReference>
<evidence type="ECO:0000256" key="3">
    <source>
        <dbReference type="ARBA" id="ARBA00022448"/>
    </source>
</evidence>
<dbReference type="Pfam" id="PF01758">
    <property type="entry name" value="SBF"/>
    <property type="match status" value="1"/>
</dbReference>
<dbReference type="InterPro" id="IPR002657">
    <property type="entry name" value="BilAc:Na_symport/Acr3"/>
</dbReference>
<evidence type="ECO:0000256" key="7">
    <source>
        <dbReference type="ARBA" id="ARBA00023136"/>
    </source>
</evidence>
<feature type="transmembrane region" description="Helical" evidence="8">
    <location>
        <begin position="134"/>
        <end position="158"/>
    </location>
</feature>
<dbReference type="Gene3D" id="1.20.1530.20">
    <property type="match status" value="1"/>
</dbReference>
<dbReference type="Proteomes" id="UP000002255">
    <property type="component" value="Chromosome"/>
</dbReference>
<evidence type="ECO:0000313" key="9">
    <source>
        <dbReference type="EMBL" id="ACZ29235.1"/>
    </source>
</evidence>
<keyword evidence="4" id="KW-1003">Cell membrane</keyword>
<sequence length="323" mass="33898">MRTPRTRNVVEWWDRRQVPLYLVAIGVGAVLGLGAPQAAPVLTPSITPVLALLLFATFLGVPLVEVGRAVRDLRFLGTVLVANFVVVPVIVFGLSRLVADDRGLLIGVLLVLLTPCVDYVIVFTGLAGGARARLLAAAPLLMLVQVLLLPGYLLLFAGRAALSVVEIRPFVEAFVVLIVLPLVASAAVQALGRRRRAGRVVEHVMAAAMVPLMMATLAVVVGSQLAAVGGQVAALARVVPVYVAFAVVAVVVGRIAGRVARLDVPATRAVVFSTTTRNSLVVLPLALALPAPLAIAPLAVVTQTLVELVAMVVLVRLVPRLVR</sequence>
<feature type="transmembrane region" description="Helical" evidence="8">
    <location>
        <begin position="170"/>
        <end position="192"/>
    </location>
</feature>
<evidence type="ECO:0000256" key="5">
    <source>
        <dbReference type="ARBA" id="ARBA00022692"/>
    </source>
</evidence>
<dbReference type="InterPro" id="IPR004706">
    <property type="entry name" value="Arsenical-R_Acr3"/>
</dbReference>